<sequence length="137" mass="14103">MLTESRKRRRSSDSEGGQVLPQAKRPGGGNALLPDLGRDAWDSESSSSDSSGISSPERLAGASGGSSSSSSSLGSMKAFGADGGGRGNYITQAPCSPATSSNPGDEPLHAMSYHDINRVLREAHFASLRTRSHPGAT</sequence>
<feature type="compositionally biased region" description="Low complexity" evidence="1">
    <location>
        <begin position="43"/>
        <end position="75"/>
    </location>
</feature>
<evidence type="ECO:0000313" key="3">
    <source>
        <dbReference type="Proteomes" id="UP000823561"/>
    </source>
</evidence>
<dbReference type="Pfam" id="PF15434">
    <property type="entry name" value="FAM104"/>
    <property type="match status" value="1"/>
</dbReference>
<dbReference type="InterPro" id="IPR029222">
    <property type="entry name" value="VCF1/2-like"/>
</dbReference>
<accession>A0AAV6FJH2</accession>
<evidence type="ECO:0000313" key="2">
    <source>
        <dbReference type="EMBL" id="KAG5262934.1"/>
    </source>
</evidence>
<reference evidence="2" key="1">
    <citation type="submission" date="2020-10" db="EMBL/GenBank/DDBJ databases">
        <title>Chromosome-scale genome assembly of the Allis shad, Alosa alosa.</title>
        <authorList>
            <person name="Margot Z."/>
            <person name="Christophe K."/>
            <person name="Cabau C."/>
            <person name="Louis A."/>
            <person name="Berthelot C."/>
            <person name="Parey E."/>
            <person name="Roest Crollius H."/>
            <person name="Montfort J."/>
            <person name="Robinson-Rechavi M."/>
            <person name="Bucao C."/>
            <person name="Bouchez O."/>
            <person name="Gislard M."/>
            <person name="Lluch J."/>
            <person name="Milhes M."/>
            <person name="Lampietro C."/>
            <person name="Lopez Roques C."/>
            <person name="Donnadieu C."/>
            <person name="Braasch I."/>
            <person name="Desvignes T."/>
            <person name="Postlethwait J."/>
            <person name="Bobe J."/>
            <person name="Guiguen Y."/>
        </authorList>
    </citation>
    <scope>NUCLEOTIDE SEQUENCE</scope>
    <source>
        <strain evidence="2">M-15738</strain>
        <tissue evidence="2">Blood</tissue>
    </source>
</reference>
<feature type="compositionally biased region" description="Basic residues" evidence="1">
    <location>
        <begin position="1"/>
        <end position="10"/>
    </location>
</feature>
<feature type="region of interest" description="Disordered" evidence="1">
    <location>
        <begin position="1"/>
        <end position="110"/>
    </location>
</feature>
<keyword evidence="3" id="KW-1185">Reference proteome</keyword>
<dbReference type="PANTHER" id="PTHR34763">
    <property type="entry name" value="PROTEIN FAM104A"/>
    <property type="match status" value="1"/>
</dbReference>
<dbReference type="AlphaFoldDB" id="A0AAV6FJH2"/>
<feature type="compositionally biased region" description="Polar residues" evidence="1">
    <location>
        <begin position="89"/>
        <end position="103"/>
    </location>
</feature>
<name>A0AAV6FJH2_9TELE</name>
<gene>
    <name evidence="2" type="ORF">AALO_G00280620</name>
</gene>
<evidence type="ECO:0000256" key="1">
    <source>
        <dbReference type="SAM" id="MobiDB-lite"/>
    </source>
</evidence>
<proteinExistence type="predicted"/>
<organism evidence="2 3">
    <name type="scientific">Alosa alosa</name>
    <name type="common">allis shad</name>
    <dbReference type="NCBI Taxonomy" id="278164"/>
    <lineage>
        <taxon>Eukaryota</taxon>
        <taxon>Metazoa</taxon>
        <taxon>Chordata</taxon>
        <taxon>Craniata</taxon>
        <taxon>Vertebrata</taxon>
        <taxon>Euteleostomi</taxon>
        <taxon>Actinopterygii</taxon>
        <taxon>Neopterygii</taxon>
        <taxon>Teleostei</taxon>
        <taxon>Clupei</taxon>
        <taxon>Clupeiformes</taxon>
        <taxon>Clupeoidei</taxon>
        <taxon>Clupeidae</taxon>
        <taxon>Alosa</taxon>
    </lineage>
</organism>
<protein>
    <submittedName>
        <fullName evidence="2">Uncharacterized protein</fullName>
    </submittedName>
</protein>
<dbReference type="Proteomes" id="UP000823561">
    <property type="component" value="Chromosome 22"/>
</dbReference>
<dbReference type="EMBL" id="JADWDJ010000022">
    <property type="protein sequence ID" value="KAG5262934.1"/>
    <property type="molecule type" value="Genomic_DNA"/>
</dbReference>
<comment type="caution">
    <text evidence="2">The sequence shown here is derived from an EMBL/GenBank/DDBJ whole genome shotgun (WGS) entry which is preliminary data.</text>
</comment>
<dbReference type="PANTHER" id="PTHR34763:SF1">
    <property type="entry name" value="PROTEIN FAM104A"/>
    <property type="match status" value="1"/>
</dbReference>